<proteinExistence type="predicted"/>
<feature type="compositionally biased region" description="Basic residues" evidence="1">
    <location>
        <begin position="130"/>
        <end position="142"/>
    </location>
</feature>
<feature type="region of interest" description="Disordered" evidence="1">
    <location>
        <begin position="1"/>
        <end position="71"/>
    </location>
</feature>
<dbReference type="AlphaFoldDB" id="W7U897"/>
<accession>W7U897</accession>
<evidence type="ECO:0000313" key="3">
    <source>
        <dbReference type="Proteomes" id="UP000019335"/>
    </source>
</evidence>
<comment type="caution">
    <text evidence="2">The sequence shown here is derived from an EMBL/GenBank/DDBJ whole genome shotgun (WGS) entry which is preliminary data.</text>
</comment>
<protein>
    <submittedName>
        <fullName evidence="2">Uncharacterized protein</fullName>
    </submittedName>
</protein>
<dbReference type="EMBL" id="AZIL01000177">
    <property type="protein sequence ID" value="EWM29159.1"/>
    <property type="molecule type" value="Genomic_DNA"/>
</dbReference>
<feature type="compositionally biased region" description="Polar residues" evidence="1">
    <location>
        <begin position="221"/>
        <end position="233"/>
    </location>
</feature>
<evidence type="ECO:0000256" key="1">
    <source>
        <dbReference type="SAM" id="MobiDB-lite"/>
    </source>
</evidence>
<gene>
    <name evidence="2" type="ORF">Naga_100007g65</name>
</gene>
<reference evidence="2 3" key="1">
    <citation type="journal article" date="2014" name="Mol. Plant">
        <title>Chromosome Scale Genome Assembly and Transcriptome Profiling of Nannochloropsis gaditana in Nitrogen Depletion.</title>
        <authorList>
            <person name="Corteggiani Carpinelli E."/>
            <person name="Telatin A."/>
            <person name="Vitulo N."/>
            <person name="Forcato C."/>
            <person name="D'Angelo M."/>
            <person name="Schiavon R."/>
            <person name="Vezzi A."/>
            <person name="Giacometti G.M."/>
            <person name="Morosinotto T."/>
            <person name="Valle G."/>
        </authorList>
    </citation>
    <scope>NUCLEOTIDE SEQUENCE [LARGE SCALE GENOMIC DNA]</scope>
    <source>
        <strain evidence="2 3">B-31</strain>
    </source>
</reference>
<organism evidence="2 3">
    <name type="scientific">Nannochloropsis gaditana</name>
    <dbReference type="NCBI Taxonomy" id="72520"/>
    <lineage>
        <taxon>Eukaryota</taxon>
        <taxon>Sar</taxon>
        <taxon>Stramenopiles</taxon>
        <taxon>Ochrophyta</taxon>
        <taxon>Eustigmatophyceae</taxon>
        <taxon>Eustigmatales</taxon>
        <taxon>Monodopsidaceae</taxon>
        <taxon>Nannochloropsis</taxon>
    </lineage>
</organism>
<sequence length="319" mass="36087">MGKSSLARQFARRELRPNSVHGMEDPANEGTRQRPFGGTCQAHPIRTSTFHARKSGAPEQRSGSHVHEGRDKMLTRLSCKLQEKRRTFTFGFEIDEDAARTRDRKHDPPLEDIVRDLDSWNLGTDEQVKKRSKKKEGRKRRDKDRADTSAYRNNSKPSGHQLPGVIPPLSPSDQPSIHTSVQLHPQPVIEGVNEDDLEVPTDQGLYLSMQPTRASRRDSETSAASRDSKSSNIDFDEQDARIIHLDHWDEASTEKEKLQKRFGQGTRNLFAISRRNEQKGARVIRRDKVVCPLMSKELPSAVSMSNKPVANAFSFGFAL</sequence>
<feature type="region of interest" description="Disordered" evidence="1">
    <location>
        <begin position="205"/>
        <end position="235"/>
    </location>
</feature>
<name>W7U897_9STRA</name>
<dbReference type="OrthoDB" id="10298903at2759"/>
<evidence type="ECO:0000313" key="2">
    <source>
        <dbReference type="EMBL" id="EWM29159.1"/>
    </source>
</evidence>
<dbReference type="Proteomes" id="UP000019335">
    <property type="component" value="Chromosome 3"/>
</dbReference>
<feature type="region of interest" description="Disordered" evidence="1">
    <location>
        <begin position="125"/>
        <end position="179"/>
    </location>
</feature>
<keyword evidence="3" id="KW-1185">Reference proteome</keyword>